<organism evidence="1 2">
    <name type="scientific">Paracoccus liaowanqingii</name>
    <dbReference type="NCBI Taxonomy" id="2560053"/>
    <lineage>
        <taxon>Bacteria</taxon>
        <taxon>Pseudomonadati</taxon>
        <taxon>Pseudomonadota</taxon>
        <taxon>Alphaproteobacteria</taxon>
        <taxon>Rhodobacterales</taxon>
        <taxon>Paracoccaceae</taxon>
        <taxon>Paracoccus</taxon>
    </lineage>
</organism>
<gene>
    <name evidence="1" type="ORF">E4191_22815</name>
</gene>
<name>A0A4Y5STP4_9RHOB</name>
<dbReference type="KEGG" id="plia:E4191_22815"/>
<protein>
    <submittedName>
        <fullName evidence="1">Uncharacterized protein</fullName>
    </submittedName>
</protein>
<geneLocation type="plasmid" evidence="1 2">
    <name>unnamed1</name>
</geneLocation>
<dbReference type="InterPro" id="IPR029035">
    <property type="entry name" value="DHS-like_NAD/FAD-binding_dom"/>
</dbReference>
<evidence type="ECO:0000313" key="1">
    <source>
        <dbReference type="EMBL" id="QDA36887.1"/>
    </source>
</evidence>
<reference evidence="2" key="1">
    <citation type="submission" date="2019-05" db="EMBL/GenBank/DDBJ databases">
        <title>Tamlana fucoidanivorans sp. nov., isolated from the surface of algae collected from Fujian province in China.</title>
        <authorList>
            <person name="Li J."/>
        </authorList>
    </citation>
    <scope>NUCLEOTIDE SEQUENCE [LARGE SCALE GENOMIC DNA]</scope>
    <source>
        <strain evidence="2">2251</strain>
        <plasmid evidence="2">unnamed1</plasmid>
    </source>
</reference>
<dbReference type="Proteomes" id="UP000296374">
    <property type="component" value="Plasmid unnamed1"/>
</dbReference>
<dbReference type="EMBL" id="CP040765">
    <property type="protein sequence ID" value="QDA36887.1"/>
    <property type="molecule type" value="Genomic_DNA"/>
</dbReference>
<accession>A0A4Y5STP4</accession>
<keyword evidence="1" id="KW-0614">Plasmid</keyword>
<dbReference type="AlphaFoldDB" id="A0A4Y5STP4"/>
<sequence length="361" mass="39929">MPKPKLIAGGTMAPKSMIEQIQEYSQGVLSLAPAIVLGSGFSAAHGVPGMWPLGRHLRDLDIDPTWDSEETTQWAAFSDQIDVGVDLEAALGRARLSDRQTAKVVEATRTFLMPADLQAFNEMLADRKTFPLSRLYQHLFNSTHRTVDVVTTNYDRLAEYAADAGGFSHFTGFDYGHLQIRARDPRTRVHYGRDVARTVCVWKVHGSLDWFQDSFGQIIGARACLETPPTYAPVMVTPGIDKYRLTHGEPFRTIFGCSDAALQCARAYLCIGYGFNDEHVQPKLIERCETTAAPLLVLTKELTPTTKSFLARGRCGKYLALEEYAGGTRAYNTDNPNGIEIPGTAIWSLPNFLNCMLGDTT</sequence>
<evidence type="ECO:0000313" key="2">
    <source>
        <dbReference type="Proteomes" id="UP000296374"/>
    </source>
</evidence>
<dbReference type="SUPFAM" id="SSF52467">
    <property type="entry name" value="DHS-like NAD/FAD-binding domain"/>
    <property type="match status" value="1"/>
</dbReference>
<dbReference type="Pfam" id="PF13289">
    <property type="entry name" value="SIR2_2"/>
    <property type="match status" value="1"/>
</dbReference>
<proteinExistence type="predicted"/>